<evidence type="ECO:0000256" key="2">
    <source>
        <dbReference type="ARBA" id="ARBA00022679"/>
    </source>
</evidence>
<dbReference type="Pfam" id="PF22020">
    <property type="entry name" value="RlmL_1st"/>
    <property type="match status" value="1"/>
</dbReference>
<dbReference type="PROSITE" id="PS01261">
    <property type="entry name" value="UPF0020"/>
    <property type="match status" value="1"/>
</dbReference>
<dbReference type="PANTHER" id="PTHR47313">
    <property type="entry name" value="RIBOSOMAL RNA LARGE SUBUNIT METHYLTRANSFERASE K/L"/>
    <property type="match status" value="1"/>
</dbReference>
<evidence type="ECO:0000259" key="4">
    <source>
        <dbReference type="PROSITE" id="PS51165"/>
    </source>
</evidence>
<dbReference type="PANTHER" id="PTHR47313:SF1">
    <property type="entry name" value="RIBOSOMAL RNA LARGE SUBUNIT METHYLTRANSFERASE K_L"/>
    <property type="match status" value="1"/>
</dbReference>
<keyword evidence="1 5" id="KW-0489">Methyltransferase</keyword>
<dbReference type="PROSITE" id="PS51165">
    <property type="entry name" value="THUMP"/>
    <property type="match status" value="1"/>
</dbReference>
<dbReference type="SMART" id="SM00981">
    <property type="entry name" value="THUMP"/>
    <property type="match status" value="1"/>
</dbReference>
<keyword evidence="3" id="KW-0694">RNA-binding</keyword>
<evidence type="ECO:0000313" key="6">
    <source>
        <dbReference type="Proteomes" id="UP000016960"/>
    </source>
</evidence>
<keyword evidence="6" id="KW-1185">Reference proteome</keyword>
<dbReference type="SUPFAM" id="SSF53335">
    <property type="entry name" value="S-adenosyl-L-methionine-dependent methyltransferases"/>
    <property type="match status" value="1"/>
</dbReference>
<dbReference type="Proteomes" id="UP000016960">
    <property type="component" value="Unassembled WGS sequence"/>
</dbReference>
<dbReference type="CDD" id="cd11715">
    <property type="entry name" value="THUMP_AdoMetMT"/>
    <property type="match status" value="1"/>
</dbReference>
<dbReference type="Gene3D" id="3.40.50.150">
    <property type="entry name" value="Vaccinia Virus protein VP39"/>
    <property type="match status" value="1"/>
</dbReference>
<dbReference type="FunCoup" id="U5DF94">
    <property type="interactions" value="209"/>
</dbReference>
<organism evidence="5 6">
    <name type="scientific">Rubidibacter lacunae KORDI 51-2</name>
    <dbReference type="NCBI Taxonomy" id="582515"/>
    <lineage>
        <taxon>Bacteria</taxon>
        <taxon>Bacillati</taxon>
        <taxon>Cyanobacteriota</taxon>
        <taxon>Cyanophyceae</taxon>
        <taxon>Oscillatoriophycideae</taxon>
        <taxon>Chroococcales</taxon>
        <taxon>Aphanothecaceae</taxon>
        <taxon>Rubidibacter</taxon>
    </lineage>
</organism>
<evidence type="ECO:0000313" key="5">
    <source>
        <dbReference type="EMBL" id="ERN40276.1"/>
    </source>
</evidence>
<dbReference type="AlphaFoldDB" id="U5DF94"/>
<dbReference type="Gene3D" id="3.30.2130.30">
    <property type="match status" value="1"/>
</dbReference>
<dbReference type="InParanoid" id="U5DF94"/>
<evidence type="ECO:0000256" key="1">
    <source>
        <dbReference type="ARBA" id="ARBA00022603"/>
    </source>
</evidence>
<dbReference type="InterPro" id="IPR029063">
    <property type="entry name" value="SAM-dependent_MTases_sf"/>
</dbReference>
<reference evidence="5 6" key="1">
    <citation type="submission" date="2013-05" db="EMBL/GenBank/DDBJ databases">
        <title>Draft genome sequence of Rubidibacter lacunae KORDI 51-2.</title>
        <authorList>
            <person name="Choi D.H."/>
            <person name="Noh J.H."/>
            <person name="Kwon K.-K."/>
            <person name="Lee J.-H."/>
            <person name="Ryu J.-Y."/>
        </authorList>
    </citation>
    <scope>NUCLEOTIDE SEQUENCE [LARGE SCALE GENOMIC DNA]</scope>
    <source>
        <strain evidence="5 6">KORDI 51-2</strain>
    </source>
</reference>
<dbReference type="EC" id="2.1.1.-" evidence="5"/>
<dbReference type="InterPro" id="IPR053943">
    <property type="entry name" value="RlmKL-like_Mtase_CS"/>
</dbReference>
<dbReference type="Pfam" id="PF02926">
    <property type="entry name" value="THUMP"/>
    <property type="match status" value="1"/>
</dbReference>
<dbReference type="InterPro" id="IPR004114">
    <property type="entry name" value="THUMP_dom"/>
</dbReference>
<keyword evidence="2 5" id="KW-0808">Transferase</keyword>
<feature type="domain" description="THUMP" evidence="4">
    <location>
        <begin position="36"/>
        <end position="147"/>
    </location>
</feature>
<dbReference type="GO" id="GO:0008990">
    <property type="term" value="F:rRNA (guanine-N2-)-methyltransferase activity"/>
    <property type="evidence" value="ECO:0007669"/>
    <property type="project" value="TreeGrafter"/>
</dbReference>
<dbReference type="GO" id="GO:0070043">
    <property type="term" value="F:rRNA (guanine-N7-)-methyltransferase activity"/>
    <property type="evidence" value="ECO:0007669"/>
    <property type="project" value="TreeGrafter"/>
</dbReference>
<name>U5DF94_9CHRO</name>
<evidence type="ECO:0000256" key="3">
    <source>
        <dbReference type="PROSITE-ProRule" id="PRU00529"/>
    </source>
</evidence>
<gene>
    <name evidence="5" type="ORF">KR51_00032180</name>
</gene>
<dbReference type="InterPro" id="IPR000241">
    <property type="entry name" value="RlmKL-like_Mtase"/>
</dbReference>
<sequence length="367" mass="41038">MARGLEEIAARELQQLGAALVQPEVAGVAFTGDRATLYKANLWLRTVFRVLVPLAEFPCRSAQDLFRGTYAISWEEYLPPHLTLAVYCTGSNRQLNHTHFSALQVKNAIVDRQRQQFGKRSSIDTQEPDVAVHLHIRGDRGTVSLDSSGSSLHRRGYRPAVGHAPLKETLAAGLLALGDWQPELPLLDPMCGSGTLLLEAGAIACNIAPGLFRQEFGFQRWLDFDAELWDRLVFEARQQQRSELPAPIVGSDLDPEAILQCRDNARRCGLGDRLHFECRDLAEVTAPADRGVMICNPPYGKRLGDEEELCELYKQLGDIFKQRFTGWTAYVLSGSKELSKCIGLRASQRLPVYNGPLRCTLLRYELY</sequence>
<dbReference type="EMBL" id="ASSJ01000079">
    <property type="protein sequence ID" value="ERN40276.1"/>
    <property type="molecule type" value="Genomic_DNA"/>
</dbReference>
<dbReference type="InterPro" id="IPR002052">
    <property type="entry name" value="DNA_methylase_N6_adenine_CS"/>
</dbReference>
<dbReference type="GO" id="GO:0003723">
    <property type="term" value="F:RNA binding"/>
    <property type="evidence" value="ECO:0007669"/>
    <property type="project" value="UniProtKB-UniRule"/>
</dbReference>
<dbReference type="eggNOG" id="COG0116">
    <property type="taxonomic scope" value="Bacteria"/>
</dbReference>
<dbReference type="PROSITE" id="PS00092">
    <property type="entry name" value="N6_MTASE"/>
    <property type="match status" value="1"/>
</dbReference>
<protein>
    <submittedName>
        <fullName evidence="5">Putative N6-adenine-specific DNA methylase</fullName>
        <ecNumber evidence="5">2.1.1.-</ecNumber>
    </submittedName>
</protein>
<comment type="caution">
    <text evidence="5">The sequence shown here is derived from an EMBL/GenBank/DDBJ whole genome shotgun (WGS) entry which is preliminary data.</text>
</comment>
<dbReference type="PATRIC" id="fig|582515.4.peg.3613"/>
<dbReference type="STRING" id="582515.KR51_00032180"/>
<dbReference type="Pfam" id="PF01170">
    <property type="entry name" value="UPF0020"/>
    <property type="match status" value="1"/>
</dbReference>
<proteinExistence type="predicted"/>
<accession>U5DF94</accession>
<dbReference type="InterPro" id="IPR054170">
    <property type="entry name" value="RlmL_1st"/>
</dbReference>